<evidence type="ECO:0000256" key="2">
    <source>
        <dbReference type="ARBA" id="ARBA00023015"/>
    </source>
</evidence>
<evidence type="ECO:0000256" key="5">
    <source>
        <dbReference type="ARBA" id="ARBA00023163"/>
    </source>
</evidence>
<dbReference type="Pfam" id="PF04542">
    <property type="entry name" value="Sigma70_r2"/>
    <property type="match status" value="1"/>
</dbReference>
<dbReference type="Gene3D" id="1.10.10.10">
    <property type="entry name" value="Winged helix-like DNA-binding domain superfamily/Winged helix DNA-binding domain"/>
    <property type="match status" value="1"/>
</dbReference>
<dbReference type="EMBL" id="BAAANY010000005">
    <property type="protein sequence ID" value="GAA1664950.1"/>
    <property type="molecule type" value="Genomic_DNA"/>
</dbReference>
<keyword evidence="4" id="KW-0238">DNA-binding</keyword>
<accession>A0ABP4S724</accession>
<reference evidence="9" key="1">
    <citation type="journal article" date="2019" name="Int. J. Syst. Evol. Microbiol.">
        <title>The Global Catalogue of Microorganisms (GCM) 10K type strain sequencing project: providing services to taxonomists for standard genome sequencing and annotation.</title>
        <authorList>
            <consortium name="The Broad Institute Genomics Platform"/>
            <consortium name="The Broad Institute Genome Sequencing Center for Infectious Disease"/>
            <person name="Wu L."/>
            <person name="Ma J."/>
        </authorList>
    </citation>
    <scope>NUCLEOTIDE SEQUENCE [LARGE SCALE GENOMIC DNA]</scope>
    <source>
        <strain evidence="9">JCM 14718</strain>
    </source>
</reference>
<evidence type="ECO:0000259" key="6">
    <source>
        <dbReference type="Pfam" id="PF04542"/>
    </source>
</evidence>
<sequence length="156" mass="16904">MLSAYALTGDAAEAQDAVQEAFVRALARPGPVLAADSPEAWLRKVALNIARSRFRRRHRLDVLLRREPPPAQNIPGVTPDRLAVLAAIRRLPRSQAEAIALYHLADLSVDEVARTLGVPTGTVKARLSRRRAALATLLADLTPIDASSSTTKESTR</sequence>
<organism evidence="8 9">
    <name type="scientific">Fodinicola feengrottensis</name>
    <dbReference type="NCBI Taxonomy" id="435914"/>
    <lineage>
        <taxon>Bacteria</taxon>
        <taxon>Bacillati</taxon>
        <taxon>Actinomycetota</taxon>
        <taxon>Actinomycetes</taxon>
        <taxon>Mycobacteriales</taxon>
        <taxon>Fodinicola</taxon>
    </lineage>
</organism>
<evidence type="ECO:0000256" key="1">
    <source>
        <dbReference type="ARBA" id="ARBA00010641"/>
    </source>
</evidence>
<name>A0ABP4S724_9ACTN</name>
<dbReference type="Pfam" id="PF08281">
    <property type="entry name" value="Sigma70_r4_2"/>
    <property type="match status" value="1"/>
</dbReference>
<comment type="caution">
    <text evidence="8">The sequence shown here is derived from an EMBL/GenBank/DDBJ whole genome shotgun (WGS) entry which is preliminary data.</text>
</comment>
<dbReference type="Gene3D" id="1.10.1740.10">
    <property type="match status" value="1"/>
</dbReference>
<gene>
    <name evidence="8" type="ORF">GCM10009765_13150</name>
</gene>
<comment type="similarity">
    <text evidence="1">Belongs to the sigma-70 factor family. ECF subfamily.</text>
</comment>
<dbReference type="SUPFAM" id="SSF88946">
    <property type="entry name" value="Sigma2 domain of RNA polymerase sigma factors"/>
    <property type="match status" value="1"/>
</dbReference>
<dbReference type="PANTHER" id="PTHR43133">
    <property type="entry name" value="RNA POLYMERASE ECF-TYPE SIGMA FACTO"/>
    <property type="match status" value="1"/>
</dbReference>
<evidence type="ECO:0000256" key="3">
    <source>
        <dbReference type="ARBA" id="ARBA00023082"/>
    </source>
</evidence>
<feature type="domain" description="RNA polymerase sigma factor 70 region 4 type 2" evidence="7">
    <location>
        <begin position="82"/>
        <end position="134"/>
    </location>
</feature>
<evidence type="ECO:0000313" key="8">
    <source>
        <dbReference type="EMBL" id="GAA1664950.1"/>
    </source>
</evidence>
<keyword evidence="5" id="KW-0804">Transcription</keyword>
<dbReference type="InterPro" id="IPR036388">
    <property type="entry name" value="WH-like_DNA-bd_sf"/>
</dbReference>
<dbReference type="Proteomes" id="UP001500618">
    <property type="component" value="Unassembled WGS sequence"/>
</dbReference>
<protein>
    <submittedName>
        <fullName evidence="8">SigE family RNA polymerase sigma factor</fullName>
    </submittedName>
</protein>
<proteinExistence type="inferred from homology"/>
<feature type="domain" description="RNA polymerase sigma-70 region 2" evidence="6">
    <location>
        <begin position="4"/>
        <end position="59"/>
    </location>
</feature>
<dbReference type="PANTHER" id="PTHR43133:SF50">
    <property type="entry name" value="ECF RNA POLYMERASE SIGMA FACTOR SIGM"/>
    <property type="match status" value="1"/>
</dbReference>
<dbReference type="InterPro" id="IPR013249">
    <property type="entry name" value="RNA_pol_sigma70_r4_t2"/>
</dbReference>
<dbReference type="InterPro" id="IPR007627">
    <property type="entry name" value="RNA_pol_sigma70_r2"/>
</dbReference>
<dbReference type="InterPro" id="IPR039425">
    <property type="entry name" value="RNA_pol_sigma-70-like"/>
</dbReference>
<dbReference type="InterPro" id="IPR014284">
    <property type="entry name" value="RNA_pol_sigma-70_dom"/>
</dbReference>
<evidence type="ECO:0000313" key="9">
    <source>
        <dbReference type="Proteomes" id="UP001500618"/>
    </source>
</evidence>
<dbReference type="SUPFAM" id="SSF88659">
    <property type="entry name" value="Sigma3 and sigma4 domains of RNA polymerase sigma factors"/>
    <property type="match status" value="1"/>
</dbReference>
<keyword evidence="9" id="KW-1185">Reference proteome</keyword>
<dbReference type="InterPro" id="IPR013324">
    <property type="entry name" value="RNA_pol_sigma_r3/r4-like"/>
</dbReference>
<keyword evidence="3" id="KW-0731">Sigma factor</keyword>
<keyword evidence="2" id="KW-0805">Transcription regulation</keyword>
<evidence type="ECO:0000259" key="7">
    <source>
        <dbReference type="Pfam" id="PF08281"/>
    </source>
</evidence>
<evidence type="ECO:0000256" key="4">
    <source>
        <dbReference type="ARBA" id="ARBA00023125"/>
    </source>
</evidence>
<dbReference type="InterPro" id="IPR013325">
    <property type="entry name" value="RNA_pol_sigma_r2"/>
</dbReference>
<dbReference type="NCBIfam" id="TIGR02937">
    <property type="entry name" value="sigma70-ECF"/>
    <property type="match status" value="1"/>
</dbReference>
<dbReference type="RefSeq" id="WP_163572444.1">
    <property type="nucleotide sequence ID" value="NZ_BAAANY010000005.1"/>
</dbReference>